<name>A0A4R6QRX3_9BURK</name>
<organism evidence="9 10">
    <name type="scientific">Roseateles toxinivorans</name>
    <dbReference type="NCBI Taxonomy" id="270368"/>
    <lineage>
        <taxon>Bacteria</taxon>
        <taxon>Pseudomonadati</taxon>
        <taxon>Pseudomonadota</taxon>
        <taxon>Betaproteobacteria</taxon>
        <taxon>Burkholderiales</taxon>
        <taxon>Sphaerotilaceae</taxon>
        <taxon>Roseateles</taxon>
    </lineage>
</organism>
<evidence type="ECO:0000256" key="5">
    <source>
        <dbReference type="PROSITE-ProRule" id="PRU01248"/>
    </source>
</evidence>
<reference evidence="9 10" key="1">
    <citation type="submission" date="2019-03" db="EMBL/GenBank/DDBJ databases">
        <title>Genomic Encyclopedia of Type Strains, Phase IV (KMG-IV): sequencing the most valuable type-strain genomes for metagenomic binning, comparative biology and taxonomic classification.</title>
        <authorList>
            <person name="Goeker M."/>
        </authorList>
    </citation>
    <scope>NUCLEOTIDE SEQUENCE [LARGE SCALE GENOMIC DNA]</scope>
    <source>
        <strain evidence="9 10">DSM 16998</strain>
    </source>
</reference>
<dbReference type="RefSeq" id="WP_133698724.1">
    <property type="nucleotide sequence ID" value="NZ_SNXS01000001.1"/>
</dbReference>
<dbReference type="GO" id="GO:0006310">
    <property type="term" value="P:DNA recombination"/>
    <property type="evidence" value="ECO:0007669"/>
    <property type="project" value="UniProtKB-KW"/>
</dbReference>
<dbReference type="GO" id="GO:0003677">
    <property type="term" value="F:DNA binding"/>
    <property type="evidence" value="ECO:0007669"/>
    <property type="project" value="UniProtKB-UniRule"/>
</dbReference>
<dbReference type="SUPFAM" id="SSF56349">
    <property type="entry name" value="DNA breaking-rejoining enzymes"/>
    <property type="match status" value="1"/>
</dbReference>
<keyword evidence="3 5" id="KW-0238">DNA-binding</keyword>
<keyword evidence="10" id="KW-1185">Reference proteome</keyword>
<sequence length="482" mass="51755">MSLNVEATPQDATERSTPPSSIAVSVLGAPAPQAGAESGTAIGAVVSGATATGAAVPGTAPRGSPAGRLRLVPASGAAAEGEPSSPVPAARRPVEKSVPGVKYLRTLQTPGQDHVTYGGRIPYEGCNVWVTHGTVPPSTHLQMLIKHERAVALAKHGTDPRLGSMPVNVVIEQYLNDRADKKSIDSDRSRLRLLAHQIGDMPVCEVRPATLIRVYDTLCGDKDALGNKRREHSTDNRYRAAAKAFFSWCHRRGLIDSNPAKVLAMKPENPNRTRILNADEVADFDASLQDSPVKVRLFCKFLLFTGGRSGEALNALHEDINVSAATWVIPNSKSGRPRIVPLSDLALGVVRELQAIRVNPYLFPSRTGRSHMSRPGKRYAELLARAGIEGLRMHDLRRTFATWAVQADERDSTIHDVSRVLGHSSVKVTERYVATSPRCSRQVVVGAASMYQSSLAAARAQPSDPAGSLPAYLSLTSSMEQA</sequence>
<evidence type="ECO:0000313" key="9">
    <source>
        <dbReference type="EMBL" id="TDP74061.1"/>
    </source>
</evidence>
<keyword evidence="4" id="KW-0233">DNA recombination</keyword>
<dbReference type="OrthoDB" id="8912821at2"/>
<dbReference type="InterPro" id="IPR044068">
    <property type="entry name" value="CB"/>
</dbReference>
<dbReference type="PROSITE" id="PS51898">
    <property type="entry name" value="TYR_RECOMBINASE"/>
    <property type="match status" value="1"/>
</dbReference>
<dbReference type="InterPro" id="IPR010998">
    <property type="entry name" value="Integrase_recombinase_N"/>
</dbReference>
<feature type="domain" description="Core-binding (CB)" evidence="8">
    <location>
        <begin position="165"/>
        <end position="250"/>
    </location>
</feature>
<proteinExistence type="inferred from homology"/>
<evidence type="ECO:0000256" key="3">
    <source>
        <dbReference type="ARBA" id="ARBA00023125"/>
    </source>
</evidence>
<comment type="similarity">
    <text evidence="1">Belongs to the 'phage' integrase family.</text>
</comment>
<feature type="region of interest" description="Disordered" evidence="6">
    <location>
        <begin position="75"/>
        <end position="94"/>
    </location>
</feature>
<evidence type="ECO:0000259" key="7">
    <source>
        <dbReference type="PROSITE" id="PS51898"/>
    </source>
</evidence>
<dbReference type="PANTHER" id="PTHR30629:SF2">
    <property type="entry name" value="PROPHAGE INTEGRASE INTS-RELATED"/>
    <property type="match status" value="1"/>
</dbReference>
<evidence type="ECO:0000256" key="4">
    <source>
        <dbReference type="ARBA" id="ARBA00023172"/>
    </source>
</evidence>
<gene>
    <name evidence="9" type="ORF">DES47_101108</name>
</gene>
<evidence type="ECO:0000259" key="8">
    <source>
        <dbReference type="PROSITE" id="PS51900"/>
    </source>
</evidence>
<dbReference type="EMBL" id="SNXS01000001">
    <property type="protein sequence ID" value="TDP74061.1"/>
    <property type="molecule type" value="Genomic_DNA"/>
</dbReference>
<evidence type="ECO:0000256" key="6">
    <source>
        <dbReference type="SAM" id="MobiDB-lite"/>
    </source>
</evidence>
<dbReference type="Gene3D" id="1.10.150.130">
    <property type="match status" value="1"/>
</dbReference>
<dbReference type="AlphaFoldDB" id="A0A4R6QRX3"/>
<dbReference type="Pfam" id="PF00589">
    <property type="entry name" value="Phage_integrase"/>
    <property type="match status" value="1"/>
</dbReference>
<feature type="region of interest" description="Disordered" evidence="6">
    <location>
        <begin position="1"/>
        <end position="23"/>
    </location>
</feature>
<dbReference type="InParanoid" id="A0A4R6QRX3"/>
<dbReference type="Gene3D" id="1.10.443.10">
    <property type="entry name" value="Intergrase catalytic core"/>
    <property type="match status" value="1"/>
</dbReference>
<dbReference type="PROSITE" id="PS51900">
    <property type="entry name" value="CB"/>
    <property type="match status" value="1"/>
</dbReference>
<evidence type="ECO:0000256" key="2">
    <source>
        <dbReference type="ARBA" id="ARBA00022908"/>
    </source>
</evidence>
<dbReference type="InterPro" id="IPR050808">
    <property type="entry name" value="Phage_Integrase"/>
</dbReference>
<dbReference type="InterPro" id="IPR011010">
    <property type="entry name" value="DNA_brk_join_enz"/>
</dbReference>
<dbReference type="PANTHER" id="PTHR30629">
    <property type="entry name" value="PROPHAGE INTEGRASE"/>
    <property type="match status" value="1"/>
</dbReference>
<dbReference type="InterPro" id="IPR002104">
    <property type="entry name" value="Integrase_catalytic"/>
</dbReference>
<evidence type="ECO:0000256" key="1">
    <source>
        <dbReference type="ARBA" id="ARBA00008857"/>
    </source>
</evidence>
<accession>A0A4R6QRX3</accession>
<dbReference type="GO" id="GO:0015074">
    <property type="term" value="P:DNA integration"/>
    <property type="evidence" value="ECO:0007669"/>
    <property type="project" value="UniProtKB-KW"/>
</dbReference>
<protein>
    <submittedName>
        <fullName evidence="9">Site-specific recombinase XerD</fullName>
    </submittedName>
</protein>
<dbReference type="Proteomes" id="UP000295361">
    <property type="component" value="Unassembled WGS sequence"/>
</dbReference>
<keyword evidence="2" id="KW-0229">DNA integration</keyword>
<dbReference type="InterPro" id="IPR013762">
    <property type="entry name" value="Integrase-like_cat_sf"/>
</dbReference>
<evidence type="ECO:0000313" key="10">
    <source>
        <dbReference type="Proteomes" id="UP000295361"/>
    </source>
</evidence>
<dbReference type="CDD" id="cd00796">
    <property type="entry name" value="INT_Rci_Hp1_C"/>
    <property type="match status" value="1"/>
</dbReference>
<feature type="compositionally biased region" description="Low complexity" evidence="6">
    <location>
        <begin position="75"/>
        <end position="84"/>
    </location>
</feature>
<feature type="domain" description="Tyr recombinase" evidence="7">
    <location>
        <begin position="271"/>
        <end position="445"/>
    </location>
</feature>
<comment type="caution">
    <text evidence="9">The sequence shown here is derived from an EMBL/GenBank/DDBJ whole genome shotgun (WGS) entry which is preliminary data.</text>
</comment>